<evidence type="ECO:0000313" key="3">
    <source>
        <dbReference type="Proteomes" id="UP000314294"/>
    </source>
</evidence>
<comment type="caution">
    <text evidence="2">The sequence shown here is derived from an EMBL/GenBank/DDBJ whole genome shotgun (WGS) entry which is preliminary data.</text>
</comment>
<dbReference type="EMBL" id="SRLO01000088">
    <property type="protein sequence ID" value="TNN76989.1"/>
    <property type="molecule type" value="Genomic_DNA"/>
</dbReference>
<proteinExistence type="predicted"/>
<name>A0A4Z2IG51_9TELE</name>
<organism evidence="2 3">
    <name type="scientific">Liparis tanakae</name>
    <name type="common">Tanaka's snailfish</name>
    <dbReference type="NCBI Taxonomy" id="230148"/>
    <lineage>
        <taxon>Eukaryota</taxon>
        <taxon>Metazoa</taxon>
        <taxon>Chordata</taxon>
        <taxon>Craniata</taxon>
        <taxon>Vertebrata</taxon>
        <taxon>Euteleostomi</taxon>
        <taxon>Actinopterygii</taxon>
        <taxon>Neopterygii</taxon>
        <taxon>Teleostei</taxon>
        <taxon>Neoteleostei</taxon>
        <taxon>Acanthomorphata</taxon>
        <taxon>Eupercaria</taxon>
        <taxon>Perciformes</taxon>
        <taxon>Cottioidei</taxon>
        <taxon>Cottales</taxon>
        <taxon>Liparidae</taxon>
        <taxon>Liparis</taxon>
    </lineage>
</organism>
<dbReference type="OrthoDB" id="8956820at2759"/>
<protein>
    <submittedName>
        <fullName evidence="2">Uncharacterized protein</fullName>
    </submittedName>
</protein>
<evidence type="ECO:0000313" key="2">
    <source>
        <dbReference type="EMBL" id="TNN76989.1"/>
    </source>
</evidence>
<gene>
    <name evidence="2" type="ORF">EYF80_012835</name>
</gene>
<evidence type="ECO:0000256" key="1">
    <source>
        <dbReference type="SAM" id="MobiDB-lite"/>
    </source>
</evidence>
<sequence length="132" mass="14501">MSLEACKNNHHHQQPSDQENNPRLAHTQGKKKKKHLNKKHTMGATVIERHKIWCFGALMQNEQMETVSQRKPAGKARLHPPRSSPCPPGGASSLPLRAEEVAVSARFPVASGQEREIAICGLPKLWASSATG</sequence>
<accession>A0A4Z2IG51</accession>
<feature type="region of interest" description="Disordered" evidence="1">
    <location>
        <begin position="65"/>
        <end position="93"/>
    </location>
</feature>
<feature type="compositionally biased region" description="Basic residues" evidence="1">
    <location>
        <begin position="28"/>
        <end position="41"/>
    </location>
</feature>
<feature type="region of interest" description="Disordered" evidence="1">
    <location>
        <begin position="1"/>
        <end position="43"/>
    </location>
</feature>
<reference evidence="2 3" key="1">
    <citation type="submission" date="2019-03" db="EMBL/GenBank/DDBJ databases">
        <title>First draft genome of Liparis tanakae, snailfish: a comprehensive survey of snailfish specific genes.</title>
        <authorList>
            <person name="Kim W."/>
            <person name="Song I."/>
            <person name="Jeong J.-H."/>
            <person name="Kim D."/>
            <person name="Kim S."/>
            <person name="Ryu S."/>
            <person name="Song J.Y."/>
            <person name="Lee S.K."/>
        </authorList>
    </citation>
    <scope>NUCLEOTIDE SEQUENCE [LARGE SCALE GENOMIC DNA]</scope>
    <source>
        <tissue evidence="2">Muscle</tissue>
    </source>
</reference>
<dbReference type="Proteomes" id="UP000314294">
    <property type="component" value="Unassembled WGS sequence"/>
</dbReference>
<keyword evidence="3" id="KW-1185">Reference proteome</keyword>
<dbReference type="AlphaFoldDB" id="A0A4Z2IG51"/>